<evidence type="ECO:0000313" key="3">
    <source>
        <dbReference type="Proteomes" id="UP000828251"/>
    </source>
</evidence>
<organism evidence="2 3">
    <name type="scientific">Gossypium stocksii</name>
    <dbReference type="NCBI Taxonomy" id="47602"/>
    <lineage>
        <taxon>Eukaryota</taxon>
        <taxon>Viridiplantae</taxon>
        <taxon>Streptophyta</taxon>
        <taxon>Embryophyta</taxon>
        <taxon>Tracheophyta</taxon>
        <taxon>Spermatophyta</taxon>
        <taxon>Magnoliopsida</taxon>
        <taxon>eudicotyledons</taxon>
        <taxon>Gunneridae</taxon>
        <taxon>Pentapetalae</taxon>
        <taxon>rosids</taxon>
        <taxon>malvids</taxon>
        <taxon>Malvales</taxon>
        <taxon>Malvaceae</taxon>
        <taxon>Malvoideae</taxon>
        <taxon>Gossypium</taxon>
    </lineage>
</organism>
<dbReference type="GO" id="GO:0004523">
    <property type="term" value="F:RNA-DNA hybrid ribonuclease activity"/>
    <property type="evidence" value="ECO:0007669"/>
    <property type="project" value="InterPro"/>
</dbReference>
<dbReference type="Gene3D" id="3.30.420.10">
    <property type="entry name" value="Ribonuclease H-like superfamily/Ribonuclease H"/>
    <property type="match status" value="1"/>
</dbReference>
<dbReference type="PANTHER" id="PTHR47723">
    <property type="entry name" value="OS05G0353850 PROTEIN"/>
    <property type="match status" value="1"/>
</dbReference>
<dbReference type="CDD" id="cd06222">
    <property type="entry name" value="RNase_H_like"/>
    <property type="match status" value="1"/>
</dbReference>
<dbReference type="AlphaFoldDB" id="A0A9D3ZQL0"/>
<dbReference type="InterPro" id="IPR036397">
    <property type="entry name" value="RNaseH_sf"/>
</dbReference>
<protein>
    <recommendedName>
        <fullName evidence="1">RNase H type-1 domain-containing protein</fullName>
    </recommendedName>
</protein>
<keyword evidence="3" id="KW-1185">Reference proteome</keyword>
<gene>
    <name evidence="2" type="ORF">J1N35_034502</name>
</gene>
<dbReference type="OrthoDB" id="1001083at2759"/>
<feature type="domain" description="RNase H type-1" evidence="1">
    <location>
        <begin position="50"/>
        <end position="124"/>
    </location>
</feature>
<dbReference type="InterPro" id="IPR002156">
    <property type="entry name" value="RNaseH_domain"/>
</dbReference>
<dbReference type="SUPFAM" id="SSF53098">
    <property type="entry name" value="Ribonuclease H-like"/>
    <property type="match status" value="1"/>
</dbReference>
<dbReference type="InterPro" id="IPR053151">
    <property type="entry name" value="RNase_H-like"/>
</dbReference>
<proteinExistence type="predicted"/>
<dbReference type="InterPro" id="IPR044730">
    <property type="entry name" value="RNase_H-like_dom_plant"/>
</dbReference>
<comment type="caution">
    <text evidence="2">The sequence shown here is derived from an EMBL/GenBank/DDBJ whole genome shotgun (WGS) entry which is preliminary data.</text>
</comment>
<sequence>MIWERAQTLSSDFKIYNLTKPPVLPSILTNKGWEKPPNDHIKINMDAAVQNVCNGLGFIAREHDWFVIRGGYRFIDKQMNMTWAELEAFREGIKLAIRLKMSKLILESDSASLVNTVNNRGKDITILGQQIRQDCNIFLIFFRPK</sequence>
<reference evidence="2 3" key="1">
    <citation type="journal article" date="2021" name="Plant Biotechnol. J.">
        <title>Multi-omics assisted identification of the key and species-specific regulatory components of drought-tolerant mechanisms in Gossypium stocksii.</title>
        <authorList>
            <person name="Yu D."/>
            <person name="Ke L."/>
            <person name="Zhang D."/>
            <person name="Wu Y."/>
            <person name="Sun Y."/>
            <person name="Mei J."/>
            <person name="Sun J."/>
            <person name="Sun Y."/>
        </authorList>
    </citation>
    <scope>NUCLEOTIDE SEQUENCE [LARGE SCALE GENOMIC DNA]</scope>
    <source>
        <strain evidence="3">cv. E1</strain>
        <tissue evidence="2">Leaf</tissue>
    </source>
</reference>
<dbReference type="InterPro" id="IPR012337">
    <property type="entry name" value="RNaseH-like_sf"/>
</dbReference>
<evidence type="ECO:0000313" key="2">
    <source>
        <dbReference type="EMBL" id="KAH1056437.1"/>
    </source>
</evidence>
<dbReference type="Proteomes" id="UP000828251">
    <property type="component" value="Unassembled WGS sequence"/>
</dbReference>
<dbReference type="GO" id="GO:0003676">
    <property type="term" value="F:nucleic acid binding"/>
    <property type="evidence" value="ECO:0007669"/>
    <property type="project" value="InterPro"/>
</dbReference>
<dbReference type="Pfam" id="PF13456">
    <property type="entry name" value="RVT_3"/>
    <property type="match status" value="1"/>
</dbReference>
<dbReference type="EMBL" id="JAIQCV010000010">
    <property type="protein sequence ID" value="KAH1056437.1"/>
    <property type="molecule type" value="Genomic_DNA"/>
</dbReference>
<name>A0A9D3ZQL0_9ROSI</name>
<accession>A0A9D3ZQL0</accession>
<dbReference type="PANTHER" id="PTHR47723:SF19">
    <property type="entry name" value="POLYNUCLEOTIDYL TRANSFERASE, RIBONUCLEASE H-LIKE SUPERFAMILY PROTEIN"/>
    <property type="match status" value="1"/>
</dbReference>
<evidence type="ECO:0000259" key="1">
    <source>
        <dbReference type="Pfam" id="PF13456"/>
    </source>
</evidence>